<evidence type="ECO:0000256" key="2">
    <source>
        <dbReference type="ARBA" id="ARBA00023125"/>
    </source>
</evidence>
<dbReference type="PROSITE" id="PS50048">
    <property type="entry name" value="ZN2_CY6_FUNGAL_2"/>
    <property type="match status" value="1"/>
</dbReference>
<dbReference type="SMART" id="SM00066">
    <property type="entry name" value="GAL4"/>
    <property type="match status" value="1"/>
</dbReference>
<dbReference type="AlphaFoldDB" id="A0A2V5GR12"/>
<dbReference type="InterPro" id="IPR001138">
    <property type="entry name" value="Zn2Cys6_DnaBD"/>
</dbReference>
<keyword evidence="7" id="KW-1185">Reference proteome</keyword>
<accession>A0A2V5GR12</accession>
<evidence type="ECO:0000256" key="4">
    <source>
        <dbReference type="ARBA" id="ARBA00023242"/>
    </source>
</evidence>
<keyword evidence="3" id="KW-0804">Transcription</keyword>
<evidence type="ECO:0000313" key="6">
    <source>
        <dbReference type="EMBL" id="PYI13111.1"/>
    </source>
</evidence>
<protein>
    <recommendedName>
        <fullName evidence="5">Zn(2)-C6 fungal-type domain-containing protein</fullName>
    </recommendedName>
</protein>
<dbReference type="Gene3D" id="4.10.240.10">
    <property type="entry name" value="Zn(2)-C6 fungal-type DNA-binding domain"/>
    <property type="match status" value="1"/>
</dbReference>
<evidence type="ECO:0000256" key="1">
    <source>
        <dbReference type="ARBA" id="ARBA00023015"/>
    </source>
</evidence>
<dbReference type="PANTHER" id="PTHR37534:SF9">
    <property type="entry name" value="ZN(II)2CYS6 TRANSCRIPTION FACTOR (EUROFUNG)"/>
    <property type="match status" value="1"/>
</dbReference>
<evidence type="ECO:0000313" key="7">
    <source>
        <dbReference type="Proteomes" id="UP000249829"/>
    </source>
</evidence>
<name>A0A2V5GR12_ASPV1</name>
<proteinExistence type="predicted"/>
<keyword evidence="2" id="KW-0238">DNA-binding</keyword>
<reference evidence="6 7" key="1">
    <citation type="submission" date="2018-02" db="EMBL/GenBank/DDBJ databases">
        <title>The genomes of Aspergillus section Nigri reveals drivers in fungal speciation.</title>
        <authorList>
            <consortium name="DOE Joint Genome Institute"/>
            <person name="Vesth T.C."/>
            <person name="Nybo J."/>
            <person name="Theobald S."/>
            <person name="Brandl J."/>
            <person name="Frisvad J.C."/>
            <person name="Nielsen K.F."/>
            <person name="Lyhne E.K."/>
            <person name="Kogle M.E."/>
            <person name="Kuo A."/>
            <person name="Riley R."/>
            <person name="Clum A."/>
            <person name="Nolan M."/>
            <person name="Lipzen A."/>
            <person name="Salamov A."/>
            <person name="Henrissat B."/>
            <person name="Wiebenga A."/>
            <person name="De vries R.P."/>
            <person name="Grigoriev I.V."/>
            <person name="Mortensen U.H."/>
            <person name="Andersen M.R."/>
            <person name="Baker S.E."/>
        </authorList>
    </citation>
    <scope>NUCLEOTIDE SEQUENCE [LARGE SCALE GENOMIC DNA]</scope>
    <source>
        <strain evidence="6 7">CBS 115571</strain>
    </source>
</reference>
<evidence type="ECO:0000259" key="5">
    <source>
        <dbReference type="PROSITE" id="PS50048"/>
    </source>
</evidence>
<dbReference type="OMA" id="HASTNHL"/>
<dbReference type="PANTHER" id="PTHR37534">
    <property type="entry name" value="TRANSCRIPTIONAL ACTIVATOR PROTEIN UGA3"/>
    <property type="match status" value="1"/>
</dbReference>
<sequence>MPPNGMTTTITKSSRITRKHSGCTSCRRRGKKCDETKPHCRACVRLSLECSYGVNLTFRHIGQATFQRHTQVIVASPAAANPAAVSRRARSENGPPAKPRLFSDLTAAGICPSPDLGDSLEVRYLNHFQDHVRHLLPVLSMTSVGEIFDAPYLRAAAACISASSLSMLNAQIQSRHRVDDHQTPVFSPLVDSRHHRQACNYHDRALQLCRTASASDVAHNAASILRTLVLLAYYHHASTNHLNFRLAVWDTLRFVSQCREQIMRSPDGIGALQMWHRLCVSHRLSKPPSLLLEGEGVSSFGPNCFPDPTDHLYLSCVLGMSTDDLIHDILVKTMEIRSRLIVFRSVASTYRIQASSRDIGRVAHKVLNTMLGRCSTPDEYDEAQEGFVRGSHLLGLLTVQKERLEVWRSRVKESRSLGKSVVGAATEEVSCGDTSIPCHWAYPSHRDAMNAIYCILCEMMFEEAHGACLSDGSPTDRNSASPTTKLDDLAHGACQIIGTLDFTTSSTADVYTFSLAECLLQLVFLWRSDTLFDYILTIVWPELERKTRGFEHSHYPTHLAKRIISQISGYWSQARAVTLVMPAVPEDISKLKLLDINQPIDVVVCGRDADGTAWMEKIPLR</sequence>
<organism evidence="6 7">
    <name type="scientific">Aspergillus violaceofuscus (strain CBS 115571)</name>
    <dbReference type="NCBI Taxonomy" id="1450538"/>
    <lineage>
        <taxon>Eukaryota</taxon>
        <taxon>Fungi</taxon>
        <taxon>Dikarya</taxon>
        <taxon>Ascomycota</taxon>
        <taxon>Pezizomycotina</taxon>
        <taxon>Eurotiomycetes</taxon>
        <taxon>Eurotiomycetidae</taxon>
        <taxon>Eurotiales</taxon>
        <taxon>Aspergillaceae</taxon>
        <taxon>Aspergillus</taxon>
    </lineage>
</organism>
<dbReference type="Proteomes" id="UP000249829">
    <property type="component" value="Unassembled WGS sequence"/>
</dbReference>
<evidence type="ECO:0000256" key="3">
    <source>
        <dbReference type="ARBA" id="ARBA00023163"/>
    </source>
</evidence>
<gene>
    <name evidence="6" type="ORF">BO99DRAFT_72515</name>
</gene>
<dbReference type="Pfam" id="PF00172">
    <property type="entry name" value="Zn_clus"/>
    <property type="match status" value="1"/>
</dbReference>
<dbReference type="GO" id="GO:0000981">
    <property type="term" value="F:DNA-binding transcription factor activity, RNA polymerase II-specific"/>
    <property type="evidence" value="ECO:0007669"/>
    <property type="project" value="InterPro"/>
</dbReference>
<keyword evidence="4" id="KW-0539">Nucleus</keyword>
<dbReference type="CDD" id="cd00067">
    <property type="entry name" value="GAL4"/>
    <property type="match status" value="1"/>
</dbReference>
<feature type="domain" description="Zn(2)-C6 fungal-type" evidence="5">
    <location>
        <begin position="22"/>
        <end position="52"/>
    </location>
</feature>
<dbReference type="SUPFAM" id="SSF57701">
    <property type="entry name" value="Zn2/Cys6 DNA-binding domain"/>
    <property type="match status" value="1"/>
</dbReference>
<dbReference type="EMBL" id="KZ825262">
    <property type="protein sequence ID" value="PYI13111.1"/>
    <property type="molecule type" value="Genomic_DNA"/>
</dbReference>
<dbReference type="GO" id="GO:0000976">
    <property type="term" value="F:transcription cis-regulatory region binding"/>
    <property type="evidence" value="ECO:0007669"/>
    <property type="project" value="TreeGrafter"/>
</dbReference>
<dbReference type="GO" id="GO:0005634">
    <property type="term" value="C:nucleus"/>
    <property type="evidence" value="ECO:0007669"/>
    <property type="project" value="TreeGrafter"/>
</dbReference>
<dbReference type="GO" id="GO:0045944">
    <property type="term" value="P:positive regulation of transcription by RNA polymerase II"/>
    <property type="evidence" value="ECO:0007669"/>
    <property type="project" value="TreeGrafter"/>
</dbReference>
<keyword evidence="1" id="KW-0805">Transcription regulation</keyword>
<dbReference type="GO" id="GO:0008270">
    <property type="term" value="F:zinc ion binding"/>
    <property type="evidence" value="ECO:0007669"/>
    <property type="project" value="InterPro"/>
</dbReference>
<dbReference type="InterPro" id="IPR036864">
    <property type="entry name" value="Zn2-C6_fun-type_DNA-bd_sf"/>
</dbReference>